<evidence type="ECO:0000256" key="1">
    <source>
        <dbReference type="ARBA" id="ARBA00006499"/>
    </source>
</evidence>
<dbReference type="OrthoDB" id="9801763at2"/>
<organism evidence="4 5">
    <name type="scientific">Aliirhizobium smilacinae</name>
    <dbReference type="NCBI Taxonomy" id="1395944"/>
    <lineage>
        <taxon>Bacteria</taxon>
        <taxon>Pseudomonadati</taxon>
        <taxon>Pseudomonadota</taxon>
        <taxon>Alphaproteobacteria</taxon>
        <taxon>Hyphomicrobiales</taxon>
        <taxon>Rhizobiaceae</taxon>
        <taxon>Aliirhizobium</taxon>
    </lineage>
</organism>
<dbReference type="InterPro" id="IPR003140">
    <property type="entry name" value="PLipase/COase/thioEstase"/>
</dbReference>
<evidence type="ECO:0000313" key="5">
    <source>
        <dbReference type="Proteomes" id="UP000311605"/>
    </source>
</evidence>
<reference evidence="4 5" key="1">
    <citation type="submission" date="2019-06" db="EMBL/GenBank/DDBJ databases">
        <title>The draft genome of Rhizobium smilacinae PTYR-5.</title>
        <authorList>
            <person name="Liu L."/>
            <person name="Li L."/>
            <person name="Zhang X."/>
        </authorList>
    </citation>
    <scope>NUCLEOTIDE SEQUENCE [LARGE SCALE GENOMIC DNA]</scope>
    <source>
        <strain evidence="4 5">PTYR-5</strain>
    </source>
</reference>
<dbReference type="Pfam" id="PF02230">
    <property type="entry name" value="Abhydrolase_2"/>
    <property type="match status" value="1"/>
</dbReference>
<evidence type="ECO:0000256" key="2">
    <source>
        <dbReference type="ARBA" id="ARBA00022801"/>
    </source>
</evidence>
<dbReference type="Proteomes" id="UP000311605">
    <property type="component" value="Unassembled WGS sequence"/>
</dbReference>
<dbReference type="AlphaFoldDB" id="A0A5C4XR25"/>
<name>A0A5C4XR25_9HYPH</name>
<gene>
    <name evidence="4" type="ORF">FHP24_05755</name>
</gene>
<protein>
    <submittedName>
        <fullName evidence="4">Phospholipase</fullName>
    </submittedName>
</protein>
<evidence type="ECO:0000259" key="3">
    <source>
        <dbReference type="Pfam" id="PF02230"/>
    </source>
</evidence>
<accession>A0A5C4XR25</accession>
<sequence length="211" mass="22162">MTVLQNSLLVILLHGVGSNGADLAPLGESWKARLPNAVFVSPNAPERSSFGAGYQWFSVAGVTEENRPARITAARPAFDTVISDIIEENGFDGHLDRVVLVGFSQGTIMSLDAIASGRWPVAAVVGFSGRLATEHPIKPSAETRVLLVHGTSDPVIPSWETEKAETELKAAGVSVETVIEPGLGHTISIGGADRAADFLETIAGKQARPTA</sequence>
<keyword evidence="5" id="KW-1185">Reference proteome</keyword>
<keyword evidence="2" id="KW-0378">Hydrolase</keyword>
<dbReference type="PANTHER" id="PTHR10655:SF17">
    <property type="entry name" value="LYSOPHOSPHOLIPASE-LIKE PROTEIN 1"/>
    <property type="match status" value="1"/>
</dbReference>
<dbReference type="SUPFAM" id="SSF53474">
    <property type="entry name" value="alpha/beta-Hydrolases"/>
    <property type="match status" value="1"/>
</dbReference>
<dbReference type="Gene3D" id="3.40.50.1820">
    <property type="entry name" value="alpha/beta hydrolase"/>
    <property type="match status" value="1"/>
</dbReference>
<dbReference type="RefSeq" id="WP_139674099.1">
    <property type="nucleotide sequence ID" value="NZ_VDMN01000001.1"/>
</dbReference>
<dbReference type="InterPro" id="IPR029058">
    <property type="entry name" value="AB_hydrolase_fold"/>
</dbReference>
<comment type="caution">
    <text evidence="4">The sequence shown here is derived from an EMBL/GenBank/DDBJ whole genome shotgun (WGS) entry which is preliminary data.</text>
</comment>
<dbReference type="EMBL" id="VDMN01000001">
    <property type="protein sequence ID" value="TNM65747.1"/>
    <property type="molecule type" value="Genomic_DNA"/>
</dbReference>
<feature type="domain" description="Phospholipase/carboxylesterase/thioesterase" evidence="3">
    <location>
        <begin position="8"/>
        <end position="201"/>
    </location>
</feature>
<comment type="similarity">
    <text evidence="1">Belongs to the AB hydrolase superfamily. AB hydrolase 2 family.</text>
</comment>
<dbReference type="PANTHER" id="PTHR10655">
    <property type="entry name" value="LYSOPHOSPHOLIPASE-RELATED"/>
    <property type="match status" value="1"/>
</dbReference>
<dbReference type="InterPro" id="IPR050565">
    <property type="entry name" value="LYPA1-2/EST-like"/>
</dbReference>
<dbReference type="GO" id="GO:0016787">
    <property type="term" value="F:hydrolase activity"/>
    <property type="evidence" value="ECO:0007669"/>
    <property type="project" value="UniProtKB-KW"/>
</dbReference>
<proteinExistence type="inferred from homology"/>
<evidence type="ECO:0000313" key="4">
    <source>
        <dbReference type="EMBL" id="TNM65747.1"/>
    </source>
</evidence>